<dbReference type="EMBL" id="JANQDX010000020">
    <property type="protein sequence ID" value="KAL0903398.1"/>
    <property type="molecule type" value="Genomic_DNA"/>
</dbReference>
<dbReference type="AlphaFoldDB" id="A0ABD0TUN8"/>
<gene>
    <name evidence="1" type="ORF">M5K25_027773</name>
</gene>
<name>A0ABD0TUN8_DENTH</name>
<organism evidence="1 2">
    <name type="scientific">Dendrobium thyrsiflorum</name>
    <name type="common">Pinecone-like raceme dendrobium</name>
    <name type="synonym">Orchid</name>
    <dbReference type="NCBI Taxonomy" id="117978"/>
    <lineage>
        <taxon>Eukaryota</taxon>
        <taxon>Viridiplantae</taxon>
        <taxon>Streptophyta</taxon>
        <taxon>Embryophyta</taxon>
        <taxon>Tracheophyta</taxon>
        <taxon>Spermatophyta</taxon>
        <taxon>Magnoliopsida</taxon>
        <taxon>Liliopsida</taxon>
        <taxon>Asparagales</taxon>
        <taxon>Orchidaceae</taxon>
        <taxon>Epidendroideae</taxon>
        <taxon>Malaxideae</taxon>
        <taxon>Dendrobiinae</taxon>
        <taxon>Dendrobium</taxon>
    </lineage>
</organism>
<comment type="caution">
    <text evidence="1">The sequence shown here is derived from an EMBL/GenBank/DDBJ whole genome shotgun (WGS) entry which is preliminary data.</text>
</comment>
<evidence type="ECO:0000313" key="1">
    <source>
        <dbReference type="EMBL" id="KAL0903398.1"/>
    </source>
</evidence>
<accession>A0ABD0TUN8</accession>
<protein>
    <submittedName>
        <fullName evidence="1">Uncharacterized protein</fullName>
    </submittedName>
</protein>
<reference evidence="1 2" key="1">
    <citation type="journal article" date="2024" name="Plant Biotechnol. J.">
        <title>Dendrobium thyrsiflorum genome and its molecular insights into genes involved in important horticultural traits.</title>
        <authorList>
            <person name="Chen B."/>
            <person name="Wang J.Y."/>
            <person name="Zheng P.J."/>
            <person name="Li K.L."/>
            <person name="Liang Y.M."/>
            <person name="Chen X.F."/>
            <person name="Zhang C."/>
            <person name="Zhao X."/>
            <person name="He X."/>
            <person name="Zhang G.Q."/>
            <person name="Liu Z.J."/>
            <person name="Xu Q."/>
        </authorList>
    </citation>
    <scope>NUCLEOTIDE SEQUENCE [LARGE SCALE GENOMIC DNA]</scope>
    <source>
        <strain evidence="1">GZMU011</strain>
    </source>
</reference>
<sequence>MTAWPPSFILLYDGELSLDVNFSPTYIGGNCRPLQVSFKSTLKQLKDRVVRVLKYDPSKFTTTIVSHFSVGNEFIPSKVEDDEACEFELSIAVAEVLILYVEVGQIPVYSNFDENLSTQICDSVILNHRDEMQYASEWHLAMPNVPLGSSAPTINEGYETMNSGSSHDVDKEFGDMVQDLSVSNKIVQENINDYVVRTGNIEDGMIATNEYAKIPRSTRQWNAEVALDSSALFSLTNEEISFQINW</sequence>
<dbReference type="Proteomes" id="UP001552299">
    <property type="component" value="Unassembled WGS sequence"/>
</dbReference>
<evidence type="ECO:0000313" key="2">
    <source>
        <dbReference type="Proteomes" id="UP001552299"/>
    </source>
</evidence>
<proteinExistence type="predicted"/>
<keyword evidence="2" id="KW-1185">Reference proteome</keyword>